<evidence type="ECO:0000256" key="7">
    <source>
        <dbReference type="ARBA" id="ARBA00022741"/>
    </source>
</evidence>
<organism evidence="15 16">
    <name type="scientific">Vigna mungo</name>
    <name type="common">Black gram</name>
    <name type="synonym">Phaseolus mungo</name>
    <dbReference type="NCBI Taxonomy" id="3915"/>
    <lineage>
        <taxon>Eukaryota</taxon>
        <taxon>Viridiplantae</taxon>
        <taxon>Streptophyta</taxon>
        <taxon>Embryophyta</taxon>
        <taxon>Tracheophyta</taxon>
        <taxon>Spermatophyta</taxon>
        <taxon>Magnoliopsida</taxon>
        <taxon>eudicotyledons</taxon>
        <taxon>Gunneridae</taxon>
        <taxon>Pentapetalae</taxon>
        <taxon>rosids</taxon>
        <taxon>fabids</taxon>
        <taxon>Fabales</taxon>
        <taxon>Fabaceae</taxon>
        <taxon>Papilionoideae</taxon>
        <taxon>50 kb inversion clade</taxon>
        <taxon>NPAAA clade</taxon>
        <taxon>indigoferoid/millettioid clade</taxon>
        <taxon>Phaseoleae</taxon>
        <taxon>Vigna</taxon>
    </lineage>
</organism>
<dbReference type="Pfam" id="PF01163">
    <property type="entry name" value="RIO1"/>
    <property type="match status" value="1"/>
</dbReference>
<dbReference type="InterPro" id="IPR030484">
    <property type="entry name" value="Rio2"/>
</dbReference>
<feature type="domain" description="RIO kinase" evidence="14">
    <location>
        <begin position="86"/>
        <end position="310"/>
    </location>
</feature>
<comment type="cofactor">
    <cofactor evidence="1">
        <name>Mg(2+)</name>
        <dbReference type="ChEBI" id="CHEBI:18420"/>
    </cofactor>
</comment>
<feature type="compositionally biased region" description="Acidic residues" evidence="13">
    <location>
        <begin position="417"/>
        <end position="431"/>
    </location>
</feature>
<proteinExistence type="inferred from homology"/>
<accession>A0AAQ3P5P6</accession>
<evidence type="ECO:0000256" key="3">
    <source>
        <dbReference type="ARBA" id="ARBA00012513"/>
    </source>
</evidence>
<name>A0AAQ3P5P6_VIGMU</name>
<dbReference type="InterPro" id="IPR018934">
    <property type="entry name" value="RIO_dom"/>
</dbReference>
<evidence type="ECO:0000256" key="9">
    <source>
        <dbReference type="ARBA" id="ARBA00022840"/>
    </source>
</evidence>
<dbReference type="InterPro" id="IPR011009">
    <property type="entry name" value="Kinase-like_dom_sf"/>
</dbReference>
<evidence type="ECO:0000256" key="2">
    <source>
        <dbReference type="ARBA" id="ARBA00009196"/>
    </source>
</evidence>
<evidence type="ECO:0000256" key="5">
    <source>
        <dbReference type="ARBA" id="ARBA00022679"/>
    </source>
</evidence>
<dbReference type="SUPFAM" id="SSF46785">
    <property type="entry name" value="Winged helix' DNA-binding domain"/>
    <property type="match status" value="1"/>
</dbReference>
<protein>
    <recommendedName>
        <fullName evidence="3">non-specific serine/threonine protein kinase</fullName>
        <ecNumber evidence="3">2.7.11.1</ecNumber>
    </recommendedName>
</protein>
<keyword evidence="5" id="KW-0808">Transferase</keyword>
<dbReference type="InterPro" id="IPR036390">
    <property type="entry name" value="WH_DNA-bd_sf"/>
</dbReference>
<dbReference type="CDD" id="cd05144">
    <property type="entry name" value="RIO2_C"/>
    <property type="match status" value="1"/>
</dbReference>
<dbReference type="InterPro" id="IPR015285">
    <property type="entry name" value="RIO2_wHTH_N"/>
</dbReference>
<dbReference type="GO" id="GO:0046872">
    <property type="term" value="F:metal ion binding"/>
    <property type="evidence" value="ECO:0007669"/>
    <property type="project" value="UniProtKB-KW"/>
</dbReference>
<dbReference type="Gene3D" id="3.30.200.20">
    <property type="entry name" value="Phosphorylase Kinase, domain 1"/>
    <property type="match status" value="1"/>
</dbReference>
<dbReference type="EC" id="2.7.11.1" evidence="3"/>
<keyword evidence="9" id="KW-0067">ATP-binding</keyword>
<keyword evidence="10" id="KW-0460">Magnesium</keyword>
<dbReference type="Gene3D" id="1.10.10.10">
    <property type="entry name" value="Winged helix-like DNA-binding domain superfamily/Winged helix DNA-binding domain"/>
    <property type="match status" value="1"/>
</dbReference>
<comment type="catalytic activity">
    <reaction evidence="12">
        <text>L-seryl-[protein] + ATP = O-phospho-L-seryl-[protein] + ADP + H(+)</text>
        <dbReference type="Rhea" id="RHEA:17989"/>
        <dbReference type="Rhea" id="RHEA-COMP:9863"/>
        <dbReference type="Rhea" id="RHEA-COMP:11604"/>
        <dbReference type="ChEBI" id="CHEBI:15378"/>
        <dbReference type="ChEBI" id="CHEBI:29999"/>
        <dbReference type="ChEBI" id="CHEBI:30616"/>
        <dbReference type="ChEBI" id="CHEBI:83421"/>
        <dbReference type="ChEBI" id="CHEBI:456216"/>
        <dbReference type="EC" id="2.7.11.1"/>
    </reaction>
</comment>
<dbReference type="GO" id="GO:0004674">
    <property type="term" value="F:protein serine/threonine kinase activity"/>
    <property type="evidence" value="ECO:0007669"/>
    <property type="project" value="UniProtKB-KW"/>
</dbReference>
<evidence type="ECO:0000256" key="8">
    <source>
        <dbReference type="ARBA" id="ARBA00022777"/>
    </source>
</evidence>
<dbReference type="PANTHER" id="PTHR45852:SF1">
    <property type="entry name" value="SERINE_THREONINE-PROTEIN KINASE RIO2"/>
    <property type="match status" value="1"/>
</dbReference>
<dbReference type="GO" id="GO:0030490">
    <property type="term" value="P:maturation of SSU-rRNA"/>
    <property type="evidence" value="ECO:0007669"/>
    <property type="project" value="TreeGrafter"/>
</dbReference>
<evidence type="ECO:0000256" key="10">
    <source>
        <dbReference type="ARBA" id="ARBA00022842"/>
    </source>
</evidence>
<evidence type="ECO:0000256" key="13">
    <source>
        <dbReference type="SAM" id="MobiDB-lite"/>
    </source>
</evidence>
<evidence type="ECO:0000256" key="11">
    <source>
        <dbReference type="ARBA" id="ARBA00047899"/>
    </source>
</evidence>
<dbReference type="AlphaFoldDB" id="A0AAQ3P5P6"/>
<dbReference type="SUPFAM" id="SSF56112">
    <property type="entry name" value="Protein kinase-like (PK-like)"/>
    <property type="match status" value="1"/>
</dbReference>
<feature type="compositionally biased region" description="Polar residues" evidence="13">
    <location>
        <begin position="468"/>
        <end position="481"/>
    </location>
</feature>
<keyword evidence="4" id="KW-0723">Serine/threonine-protein kinase</keyword>
<dbReference type="InterPro" id="IPR000687">
    <property type="entry name" value="RIO_kinase"/>
</dbReference>
<evidence type="ECO:0000256" key="1">
    <source>
        <dbReference type="ARBA" id="ARBA00001946"/>
    </source>
</evidence>
<keyword evidence="8" id="KW-0418">Kinase</keyword>
<keyword evidence="6" id="KW-0479">Metal-binding</keyword>
<evidence type="ECO:0000313" key="16">
    <source>
        <dbReference type="Proteomes" id="UP001374535"/>
    </source>
</evidence>
<evidence type="ECO:0000256" key="4">
    <source>
        <dbReference type="ARBA" id="ARBA00022527"/>
    </source>
</evidence>
<dbReference type="InterPro" id="IPR036388">
    <property type="entry name" value="WH-like_DNA-bd_sf"/>
</dbReference>
<feature type="region of interest" description="Disordered" evidence="13">
    <location>
        <begin position="391"/>
        <end position="481"/>
    </location>
</feature>
<comment type="catalytic activity">
    <reaction evidence="11">
        <text>L-threonyl-[protein] + ATP = O-phospho-L-threonyl-[protein] + ADP + H(+)</text>
        <dbReference type="Rhea" id="RHEA:46608"/>
        <dbReference type="Rhea" id="RHEA-COMP:11060"/>
        <dbReference type="Rhea" id="RHEA-COMP:11605"/>
        <dbReference type="ChEBI" id="CHEBI:15378"/>
        <dbReference type="ChEBI" id="CHEBI:30013"/>
        <dbReference type="ChEBI" id="CHEBI:30616"/>
        <dbReference type="ChEBI" id="CHEBI:61977"/>
        <dbReference type="ChEBI" id="CHEBI:456216"/>
        <dbReference type="EC" id="2.7.11.1"/>
    </reaction>
</comment>
<dbReference type="GO" id="GO:0005634">
    <property type="term" value="C:nucleus"/>
    <property type="evidence" value="ECO:0007669"/>
    <property type="project" value="TreeGrafter"/>
</dbReference>
<reference evidence="15 16" key="1">
    <citation type="journal article" date="2023" name="Life. Sci Alliance">
        <title>Evolutionary insights into 3D genome organization and epigenetic landscape of Vigna mungo.</title>
        <authorList>
            <person name="Junaid A."/>
            <person name="Singh B."/>
            <person name="Bhatia S."/>
        </authorList>
    </citation>
    <scope>NUCLEOTIDE SEQUENCE [LARGE SCALE GENOMIC DNA]</scope>
    <source>
        <strain evidence="15">Urdbean</strain>
    </source>
</reference>
<keyword evidence="16" id="KW-1185">Reference proteome</keyword>
<dbReference type="SMART" id="SM00090">
    <property type="entry name" value="RIO"/>
    <property type="match status" value="1"/>
</dbReference>
<sequence length="481" mass="54779">MKLDVDVLRYLSKDDFRVLTSVELGMRNHEIVPTELIDRIARLKHGGTYKVLKNLLKHKLLHHDSSKCLFLLISIIICLKKEQSDHISLDDGFRLTYLGYDFLAIKTMVNKGVFVAVGRQIGVGKESDIFEVAREDGTVLAMKLHRLGRVSFRAVKSKRDYLRHRSSYNWLYLSRLAALKEFAFMKALETHGFPVPNAVEHNRHCVVMSLVQGYPLVQVKQLQNPETVFETIIGLVVRLAEHGLIHCDFNEFNIMIGDDEKITMIDFPQMVSVSHRNAQMYFDRDVECIFKFFRKRFNLSFEESLDDIAGSDEGTDEVGKPCFSAIERSAGFLDRELAASGFTRKDEEDIQRFIEVEAESDANSDSEVDVVEDLNGADSIDCDSSDLLEQNEGYESHRREESCEARESSGSEKEDASDNEENNEEAMENEAELVKSLNKQRRRAIASARKGQKTAGARNSYKDKGGRSSHNSKIQKQLTSW</sequence>
<dbReference type="Gene3D" id="1.10.510.10">
    <property type="entry name" value="Transferase(Phosphotransferase) domain 1"/>
    <property type="match status" value="1"/>
</dbReference>
<comment type="similarity">
    <text evidence="2">Belongs to the protein kinase superfamily. RIO-type Ser/Thr kinase family.</text>
</comment>
<evidence type="ECO:0000259" key="14">
    <source>
        <dbReference type="SMART" id="SM00090"/>
    </source>
</evidence>
<dbReference type="GO" id="GO:0030688">
    <property type="term" value="C:preribosome, small subunit precursor"/>
    <property type="evidence" value="ECO:0007669"/>
    <property type="project" value="TreeGrafter"/>
</dbReference>
<evidence type="ECO:0000256" key="12">
    <source>
        <dbReference type="ARBA" id="ARBA00048679"/>
    </source>
</evidence>
<dbReference type="PANTHER" id="PTHR45852">
    <property type="entry name" value="SER/THR-PROTEIN KINASE RIO2"/>
    <property type="match status" value="1"/>
</dbReference>
<keyword evidence="7" id="KW-0547">Nucleotide-binding</keyword>
<dbReference type="FunFam" id="3.30.200.20:FF:000052">
    <property type="entry name" value="Serine/threonine-protein kinase RIO2"/>
    <property type="match status" value="1"/>
</dbReference>
<evidence type="ECO:0000313" key="15">
    <source>
        <dbReference type="EMBL" id="WVZ21430.1"/>
    </source>
</evidence>
<dbReference type="GO" id="GO:0005524">
    <property type="term" value="F:ATP binding"/>
    <property type="evidence" value="ECO:0007669"/>
    <property type="project" value="UniProtKB-KW"/>
</dbReference>
<gene>
    <name evidence="15" type="ORF">V8G54_008752</name>
</gene>
<dbReference type="GO" id="GO:0005829">
    <property type="term" value="C:cytosol"/>
    <property type="evidence" value="ECO:0007669"/>
    <property type="project" value="TreeGrafter"/>
</dbReference>
<dbReference type="EMBL" id="CP144699">
    <property type="protein sequence ID" value="WVZ21430.1"/>
    <property type="molecule type" value="Genomic_DNA"/>
</dbReference>
<dbReference type="Proteomes" id="UP001374535">
    <property type="component" value="Chromosome 2"/>
</dbReference>
<dbReference type="FunFam" id="1.10.510.10:FF:000506">
    <property type="entry name" value="Serine/threonine-protein kinase rio2"/>
    <property type="match status" value="1"/>
</dbReference>
<feature type="compositionally biased region" description="Basic and acidic residues" evidence="13">
    <location>
        <begin position="394"/>
        <end position="416"/>
    </location>
</feature>
<evidence type="ECO:0000256" key="6">
    <source>
        <dbReference type="ARBA" id="ARBA00022723"/>
    </source>
</evidence>
<dbReference type="Pfam" id="PF09202">
    <property type="entry name" value="Rio2_N"/>
    <property type="match status" value="1"/>
</dbReference>